<keyword evidence="7" id="KW-0131">Cell cycle</keyword>
<feature type="region of interest" description="Disordered" evidence="10">
    <location>
        <begin position="283"/>
        <end position="302"/>
    </location>
</feature>
<dbReference type="Pfam" id="PF03800">
    <property type="entry name" value="Nuf2"/>
    <property type="match status" value="1"/>
</dbReference>
<accession>A0AAN9BU69</accession>
<keyword evidence="3" id="KW-0158">Chromosome</keyword>
<evidence type="ECO:0000259" key="11">
    <source>
        <dbReference type="Pfam" id="PF03800"/>
    </source>
</evidence>
<reference evidence="12 13" key="1">
    <citation type="submission" date="2024-02" db="EMBL/GenBank/DDBJ databases">
        <title>Chromosome-scale genome assembly of the rough periwinkle Littorina saxatilis.</title>
        <authorList>
            <person name="De Jode A."/>
            <person name="Faria R."/>
            <person name="Formenti G."/>
            <person name="Sims Y."/>
            <person name="Smith T.P."/>
            <person name="Tracey A."/>
            <person name="Wood J.M.D."/>
            <person name="Zagrodzka Z.B."/>
            <person name="Johannesson K."/>
            <person name="Butlin R.K."/>
            <person name="Leder E.H."/>
        </authorList>
    </citation>
    <scope>NUCLEOTIDE SEQUENCE [LARGE SCALE GENOMIC DNA]</scope>
    <source>
        <strain evidence="12">Snail1</strain>
        <tissue evidence="12">Muscle</tissue>
    </source>
</reference>
<keyword evidence="6 9" id="KW-0175">Coiled coil</keyword>
<feature type="region of interest" description="Disordered" evidence="10">
    <location>
        <begin position="183"/>
        <end position="203"/>
    </location>
</feature>
<keyword evidence="13" id="KW-1185">Reference proteome</keyword>
<dbReference type="GO" id="GO:0031262">
    <property type="term" value="C:Ndc80 complex"/>
    <property type="evidence" value="ECO:0007669"/>
    <property type="project" value="InterPro"/>
</dbReference>
<feature type="coiled-coil region" evidence="9">
    <location>
        <begin position="56"/>
        <end position="125"/>
    </location>
</feature>
<comment type="caution">
    <text evidence="12">The sequence shown here is derived from an EMBL/GenBank/DDBJ whole genome shotgun (WGS) entry which is preliminary data.</text>
</comment>
<proteinExistence type="inferred from homology"/>
<dbReference type="GO" id="GO:0051301">
    <property type="term" value="P:cell division"/>
    <property type="evidence" value="ECO:0007669"/>
    <property type="project" value="UniProtKB-KW"/>
</dbReference>
<evidence type="ECO:0000256" key="3">
    <source>
        <dbReference type="ARBA" id="ARBA00022454"/>
    </source>
</evidence>
<dbReference type="AlphaFoldDB" id="A0AAN9BU69"/>
<evidence type="ECO:0000256" key="6">
    <source>
        <dbReference type="ARBA" id="ARBA00023054"/>
    </source>
</evidence>
<dbReference type="InterPro" id="IPR005549">
    <property type="entry name" value="Kinetochore_Nuf2_N"/>
</dbReference>
<comment type="subcellular location">
    <subcellularLocation>
        <location evidence="1">Chromosome</location>
        <location evidence="1">Centromere</location>
    </subcellularLocation>
</comment>
<name>A0AAN9BU69_9CAEN</name>
<evidence type="ECO:0000256" key="1">
    <source>
        <dbReference type="ARBA" id="ARBA00004584"/>
    </source>
</evidence>
<evidence type="ECO:0000256" key="9">
    <source>
        <dbReference type="SAM" id="Coils"/>
    </source>
</evidence>
<dbReference type="InterPro" id="IPR038275">
    <property type="entry name" value="Nuf2_N_sf"/>
</dbReference>
<dbReference type="Proteomes" id="UP001374579">
    <property type="component" value="Unassembled WGS sequence"/>
</dbReference>
<keyword evidence="8" id="KW-0137">Centromere</keyword>
<comment type="similarity">
    <text evidence="2">Belongs to the NUF2 family.</text>
</comment>
<gene>
    <name evidence="12" type="ORF">V1264_012082</name>
</gene>
<evidence type="ECO:0000256" key="2">
    <source>
        <dbReference type="ARBA" id="ARBA00005498"/>
    </source>
</evidence>
<protein>
    <recommendedName>
        <fullName evidence="11">Kinetochore protein Nuf2 N-terminal domain-containing protein</fullName>
    </recommendedName>
</protein>
<evidence type="ECO:0000313" key="12">
    <source>
        <dbReference type="EMBL" id="KAK7112661.1"/>
    </source>
</evidence>
<organism evidence="12 13">
    <name type="scientific">Littorina saxatilis</name>
    <dbReference type="NCBI Taxonomy" id="31220"/>
    <lineage>
        <taxon>Eukaryota</taxon>
        <taxon>Metazoa</taxon>
        <taxon>Spiralia</taxon>
        <taxon>Lophotrochozoa</taxon>
        <taxon>Mollusca</taxon>
        <taxon>Gastropoda</taxon>
        <taxon>Caenogastropoda</taxon>
        <taxon>Littorinimorpha</taxon>
        <taxon>Littorinoidea</taxon>
        <taxon>Littorinidae</taxon>
        <taxon>Littorina</taxon>
    </lineage>
</organism>
<evidence type="ECO:0000256" key="5">
    <source>
        <dbReference type="ARBA" id="ARBA00022776"/>
    </source>
</evidence>
<dbReference type="Gene3D" id="1.10.418.60">
    <property type="entry name" value="Ncd80 complex, Nuf2 subunit"/>
    <property type="match status" value="1"/>
</dbReference>
<dbReference type="EMBL" id="JBAMIC010000002">
    <property type="protein sequence ID" value="KAK7112661.1"/>
    <property type="molecule type" value="Genomic_DNA"/>
</dbReference>
<keyword evidence="4" id="KW-0132">Cell division</keyword>
<keyword evidence="5" id="KW-0498">Mitosis</keyword>
<evidence type="ECO:0000313" key="13">
    <source>
        <dbReference type="Proteomes" id="UP001374579"/>
    </source>
</evidence>
<evidence type="ECO:0000256" key="10">
    <source>
        <dbReference type="SAM" id="MobiDB-lite"/>
    </source>
</evidence>
<evidence type="ECO:0000256" key="7">
    <source>
        <dbReference type="ARBA" id="ARBA00023306"/>
    </source>
</evidence>
<feature type="domain" description="Kinetochore protein Nuf2 N-terminal" evidence="11">
    <location>
        <begin position="3"/>
        <end position="55"/>
    </location>
</feature>
<evidence type="ECO:0000256" key="8">
    <source>
        <dbReference type="ARBA" id="ARBA00023328"/>
    </source>
</evidence>
<evidence type="ECO:0000256" key="4">
    <source>
        <dbReference type="ARBA" id="ARBA00022618"/>
    </source>
</evidence>
<sequence length="361" mass="41946">MALQKKMSAAGIQDFTVRDLLEPKPKRLQRNVSGAINFIRFAVYRQGVFDTKKDELEKQRESYDFVLKENADLKKTLHAKREAHEMQMSKMKQLQEENDAISVRIQDLHKQREVHQRNLSEMKNELSQRNASSDQVKVNILTAQAEGEKLSLRIVQSPERVKAEQERAKNRIMSLKATEEEKQRRLGELQRKKESVGSQERDAEKAVKLLRDISNDSDRLTELEKAVRKQQDIHQDLRSSSLGIMSKRDNLRQVQASRQDKLSKLDLQYHNKKASLQEQISQLKHSKETVHDPKGSNESKKSEVMAEIENVKGEVHMKEEELEAKVERTNNLYSEIITQVDKMNVEVAEGFSEFRKIMKTN</sequence>
<feature type="compositionally biased region" description="Basic and acidic residues" evidence="10">
    <location>
        <begin position="285"/>
        <end position="302"/>
    </location>
</feature>